<gene>
    <name evidence="1" type="ORF">XENOCAPTIV_003879</name>
</gene>
<keyword evidence="2" id="KW-1185">Reference proteome</keyword>
<name>A0ABV0QYB5_9TELE</name>
<dbReference type="Proteomes" id="UP001434883">
    <property type="component" value="Unassembled WGS sequence"/>
</dbReference>
<accession>A0ABV0QYB5</accession>
<evidence type="ECO:0000313" key="2">
    <source>
        <dbReference type="Proteomes" id="UP001434883"/>
    </source>
</evidence>
<comment type="caution">
    <text evidence="1">The sequence shown here is derived from an EMBL/GenBank/DDBJ whole genome shotgun (WGS) entry which is preliminary data.</text>
</comment>
<sequence length="189" mass="21799">MSWHSYLEILLSHANSCHHQAQTPHTQKYPKYNQWDCCMVHAIAKDHDSPGGHQQDAQTEERAMMDRHLRSSCPPGLYFFLIGVDVERCPSGFHLVPAAAVEEVLIFLMRKTFTDEEWRAGRLHHLNIVTLPLFQQAVCTYRVIAAVKDEHLQLKMELIRQFSLEKATVEMLCLFMGAYPTVVNLLPER</sequence>
<dbReference type="PROSITE" id="PS00414">
    <property type="entry name" value="PROFILIN"/>
    <property type="match status" value="1"/>
</dbReference>
<dbReference type="InterPro" id="IPR027310">
    <property type="entry name" value="Profilin_CS"/>
</dbReference>
<protein>
    <submittedName>
        <fullName evidence="1">Uncharacterized protein</fullName>
    </submittedName>
</protein>
<evidence type="ECO:0000313" key="1">
    <source>
        <dbReference type="EMBL" id="MEQ2200838.1"/>
    </source>
</evidence>
<dbReference type="EMBL" id="JAHRIN010026609">
    <property type="protein sequence ID" value="MEQ2200838.1"/>
    <property type="molecule type" value="Genomic_DNA"/>
</dbReference>
<proteinExistence type="predicted"/>
<organism evidence="1 2">
    <name type="scientific">Xenoophorus captivus</name>
    <dbReference type="NCBI Taxonomy" id="1517983"/>
    <lineage>
        <taxon>Eukaryota</taxon>
        <taxon>Metazoa</taxon>
        <taxon>Chordata</taxon>
        <taxon>Craniata</taxon>
        <taxon>Vertebrata</taxon>
        <taxon>Euteleostomi</taxon>
        <taxon>Actinopterygii</taxon>
        <taxon>Neopterygii</taxon>
        <taxon>Teleostei</taxon>
        <taxon>Neoteleostei</taxon>
        <taxon>Acanthomorphata</taxon>
        <taxon>Ovalentaria</taxon>
        <taxon>Atherinomorphae</taxon>
        <taxon>Cyprinodontiformes</taxon>
        <taxon>Goodeidae</taxon>
        <taxon>Xenoophorus</taxon>
    </lineage>
</organism>
<reference evidence="1 2" key="1">
    <citation type="submission" date="2021-06" db="EMBL/GenBank/DDBJ databases">
        <authorList>
            <person name="Palmer J.M."/>
        </authorList>
    </citation>
    <scope>NUCLEOTIDE SEQUENCE [LARGE SCALE GENOMIC DNA]</scope>
    <source>
        <strain evidence="1 2">XC_2019</strain>
        <tissue evidence="1">Muscle</tissue>
    </source>
</reference>